<organism evidence="1 2">
    <name type="scientific">Rhodococcoides corynebacterioides</name>
    <dbReference type="NCBI Taxonomy" id="53972"/>
    <lineage>
        <taxon>Bacteria</taxon>
        <taxon>Bacillati</taxon>
        <taxon>Actinomycetota</taxon>
        <taxon>Actinomycetes</taxon>
        <taxon>Mycobacteriales</taxon>
        <taxon>Nocardiaceae</taxon>
        <taxon>Rhodococcoides</taxon>
    </lineage>
</organism>
<keyword evidence="2" id="KW-1185">Reference proteome</keyword>
<dbReference type="Proteomes" id="UP000703038">
    <property type="component" value="Unassembled WGS sequence"/>
</dbReference>
<comment type="caution">
    <text evidence="1">The sequence shown here is derived from an EMBL/GenBank/DDBJ whole genome shotgun (WGS) entry which is preliminary data.</text>
</comment>
<evidence type="ECO:0000313" key="1">
    <source>
        <dbReference type="EMBL" id="MBM7414752.1"/>
    </source>
</evidence>
<name>A0ABS2KS37_9NOCA</name>
<sequence>MSEQMTLQYFTGRVDRVKAAVQKAVDEAGAYGSDQLVADFEWIQYAHDHVHVTTRDEVDYVDDETTTRHLDELFERYRVG</sequence>
<accession>A0ABS2KS37</accession>
<dbReference type="EMBL" id="JAFBBK010000001">
    <property type="protein sequence ID" value="MBM7414752.1"/>
    <property type="molecule type" value="Genomic_DNA"/>
</dbReference>
<reference evidence="1 2" key="1">
    <citation type="submission" date="2021-01" db="EMBL/GenBank/DDBJ databases">
        <title>Genomics of switchgrass bacterial isolates.</title>
        <authorList>
            <person name="Shade A."/>
        </authorList>
    </citation>
    <scope>NUCLEOTIDE SEQUENCE [LARGE SCALE GENOMIC DNA]</scope>
    <source>
        <strain evidence="1 2">PvP111</strain>
    </source>
</reference>
<proteinExistence type="predicted"/>
<evidence type="ECO:0000313" key="2">
    <source>
        <dbReference type="Proteomes" id="UP000703038"/>
    </source>
</evidence>
<protein>
    <submittedName>
        <fullName evidence="1">Uncharacterized protein</fullName>
    </submittedName>
</protein>
<dbReference type="RefSeq" id="WP_204867617.1">
    <property type="nucleotide sequence ID" value="NZ_JAFBBK010000001.1"/>
</dbReference>
<gene>
    <name evidence="1" type="ORF">JOE42_001485</name>
</gene>